<dbReference type="SUPFAM" id="SSF51306">
    <property type="entry name" value="LexA/Signal peptidase"/>
    <property type="match status" value="1"/>
</dbReference>
<dbReference type="InterPro" id="IPR010982">
    <property type="entry name" value="Lambda_DNA-bd_dom_sf"/>
</dbReference>
<dbReference type="InterPro" id="IPR039418">
    <property type="entry name" value="LexA-like"/>
</dbReference>
<proteinExistence type="predicted"/>
<gene>
    <name evidence="5" type="ORF">F9Z43_15070</name>
</gene>
<dbReference type="Pfam" id="PF01381">
    <property type="entry name" value="HTH_3"/>
    <property type="match status" value="1"/>
</dbReference>
<evidence type="ECO:0000256" key="1">
    <source>
        <dbReference type="ARBA" id="ARBA00023015"/>
    </source>
</evidence>
<evidence type="ECO:0000256" key="2">
    <source>
        <dbReference type="ARBA" id="ARBA00023125"/>
    </source>
</evidence>
<dbReference type="SUPFAM" id="SSF47413">
    <property type="entry name" value="lambda repressor-like DNA-binding domains"/>
    <property type="match status" value="1"/>
</dbReference>
<reference evidence="5 6" key="1">
    <citation type="submission" date="2019-10" db="EMBL/GenBank/DDBJ databases">
        <title>XDR Pseudomonas monteilii producing IMP-16 from LCR.</title>
        <authorList>
            <person name="Ballaben A."/>
            <person name="Doi Y."/>
        </authorList>
    </citation>
    <scope>NUCLEOTIDE SEQUENCE [LARGE SCALE GENOMIC DNA]</scope>
    <source>
        <strain evidence="5 6">597/14</strain>
    </source>
</reference>
<evidence type="ECO:0000313" key="5">
    <source>
        <dbReference type="EMBL" id="MVF50614.1"/>
    </source>
</evidence>
<feature type="domain" description="HTH cro/C1-type" evidence="4">
    <location>
        <begin position="23"/>
        <end position="75"/>
    </location>
</feature>
<dbReference type="CDD" id="cd06529">
    <property type="entry name" value="S24_LexA-like"/>
    <property type="match status" value="1"/>
</dbReference>
<dbReference type="InterPro" id="IPR015927">
    <property type="entry name" value="Peptidase_S24_S26A/B/C"/>
</dbReference>
<keyword evidence="1" id="KW-0805">Transcription regulation</keyword>
<sequence length="259" mass="28284">MKKKELSPEALAECAALKKIFMEKRKELGLTQEKAAQILGMNQGSLSHYLNGRNALNLHFSLAIASLLEVPVSSFSKKYGEMLSGPGVEQMALDAFKGYRSSPAGEKAFQYAVDTNVEEANAPYRQARSYPLISWVSAGERSESPNYLAPGDGSDFLVSTENAGEHGFWLTVKGPSMTGPGATSFPEGTRILVRPEGFDLISGKYYVARHTDGEMTFKQYVSDAGARYLAPLNPAFRTVEMDSDWEIIGRVVDAKIPGL</sequence>
<dbReference type="AlphaFoldDB" id="A0A7X3JS72"/>
<dbReference type="RefSeq" id="WP_060519585.1">
    <property type="nucleotide sequence ID" value="NZ_CP128541.1"/>
</dbReference>
<dbReference type="Proteomes" id="UP000440965">
    <property type="component" value="Unassembled WGS sequence"/>
</dbReference>
<comment type="caution">
    <text evidence="5">The sequence shown here is derived from an EMBL/GenBank/DDBJ whole genome shotgun (WGS) entry which is preliminary data.</text>
</comment>
<dbReference type="CDD" id="cd00093">
    <property type="entry name" value="HTH_XRE"/>
    <property type="match status" value="1"/>
</dbReference>
<dbReference type="SMART" id="SM00530">
    <property type="entry name" value="HTH_XRE"/>
    <property type="match status" value="1"/>
</dbReference>
<dbReference type="InterPro" id="IPR001387">
    <property type="entry name" value="Cro/C1-type_HTH"/>
</dbReference>
<keyword evidence="3" id="KW-0804">Transcription</keyword>
<accession>A0A7X3JS72</accession>
<evidence type="ECO:0000259" key="4">
    <source>
        <dbReference type="PROSITE" id="PS50943"/>
    </source>
</evidence>
<dbReference type="EMBL" id="WEIK01000012">
    <property type="protein sequence ID" value="MVF50614.1"/>
    <property type="molecule type" value="Genomic_DNA"/>
</dbReference>
<protein>
    <submittedName>
        <fullName evidence="5">Helix-turn-helix domain-containing protein</fullName>
    </submittedName>
</protein>
<dbReference type="PANTHER" id="PTHR40661">
    <property type="match status" value="1"/>
</dbReference>
<dbReference type="Pfam" id="PF00717">
    <property type="entry name" value="Peptidase_S24"/>
    <property type="match status" value="1"/>
</dbReference>
<keyword evidence="2" id="KW-0238">DNA-binding</keyword>
<organism evidence="5 6">
    <name type="scientific">Pseudomonas monteilii</name>
    <dbReference type="NCBI Taxonomy" id="76759"/>
    <lineage>
        <taxon>Bacteria</taxon>
        <taxon>Pseudomonadati</taxon>
        <taxon>Pseudomonadota</taxon>
        <taxon>Gammaproteobacteria</taxon>
        <taxon>Pseudomonadales</taxon>
        <taxon>Pseudomonadaceae</taxon>
        <taxon>Pseudomonas</taxon>
    </lineage>
</organism>
<evidence type="ECO:0000313" key="6">
    <source>
        <dbReference type="Proteomes" id="UP000440965"/>
    </source>
</evidence>
<dbReference type="PANTHER" id="PTHR40661:SF3">
    <property type="entry name" value="FELS-1 PROPHAGE TRANSCRIPTIONAL REGULATOR"/>
    <property type="match status" value="1"/>
</dbReference>
<evidence type="ECO:0000256" key="3">
    <source>
        <dbReference type="ARBA" id="ARBA00023163"/>
    </source>
</evidence>
<dbReference type="PROSITE" id="PS50943">
    <property type="entry name" value="HTH_CROC1"/>
    <property type="match status" value="1"/>
</dbReference>
<dbReference type="InterPro" id="IPR036286">
    <property type="entry name" value="LexA/Signal_pep-like_sf"/>
</dbReference>
<name>A0A7X3JS72_9PSED</name>
<dbReference type="Gene3D" id="2.10.109.10">
    <property type="entry name" value="Umud Fragment, subunit A"/>
    <property type="match status" value="1"/>
</dbReference>
<dbReference type="Gene3D" id="1.10.260.40">
    <property type="entry name" value="lambda repressor-like DNA-binding domains"/>
    <property type="match status" value="1"/>
</dbReference>
<dbReference type="GO" id="GO:0003677">
    <property type="term" value="F:DNA binding"/>
    <property type="evidence" value="ECO:0007669"/>
    <property type="project" value="UniProtKB-KW"/>
</dbReference>